<dbReference type="GO" id="GO:0005634">
    <property type="term" value="C:nucleus"/>
    <property type="evidence" value="ECO:0007669"/>
    <property type="project" value="InterPro"/>
</dbReference>
<organism evidence="3">
    <name type="scientific">Salpingoeca rosetta (strain ATCC 50818 / BSB-021)</name>
    <dbReference type="NCBI Taxonomy" id="946362"/>
    <lineage>
        <taxon>Eukaryota</taxon>
        <taxon>Choanoflagellata</taxon>
        <taxon>Craspedida</taxon>
        <taxon>Salpingoecidae</taxon>
        <taxon>Salpingoeca</taxon>
    </lineage>
</organism>
<feature type="region of interest" description="Disordered" evidence="1">
    <location>
        <begin position="1491"/>
        <end position="1512"/>
    </location>
</feature>
<dbReference type="SUPFAM" id="SSF48371">
    <property type="entry name" value="ARM repeat"/>
    <property type="match status" value="1"/>
</dbReference>
<feature type="compositionally biased region" description="Acidic residues" evidence="1">
    <location>
        <begin position="217"/>
        <end position="229"/>
    </location>
</feature>
<sequence>MSGRRRSQRLAVGSQQTATTQSTSTPKVRGGGAGKRAAQSVQGKDVSDEYMHDVLLPSPSVSMIAPADTPATRRSARASTRNASLATASVLRSRNSAQTKPGSAAPAASGAASKRKTSSAKQHGQQKRKQTQNPKGRKAQAARANEHLQDEGEEDDVLNMTDDLLSESPAPRSRQARRANNRSGGNTNSNKTRSKASEAAAASKQTPVSSSTAGDGAGDEEGAEDDDDILCASPVKQQPARQTRQANKTAATATIADAPSAGVAKGSSVSTKKGSKKAATIAEKSAQQRGKKKGEEKQKQENKQAAETKSSKDVSIPESTAEATTSVAVNPATGNVLKTSTMAAEPTVGVDTTTTTDDEAGDRSRAKKAGARASVTVNKQDARKAKAALKKHKEQLQAAVASAPALIALHTQHTDRSDPFDMCDALTSMPRAQQGRLWSALRTTLWPLFDRYVDGDLIAQKKTEDLEQGAADALRVFAATAVLLTAAVAEDKPHTTDDTLQCARILHESLFSLPTGSDSLRDQIVKVCEAWWFADLPGRDLLVPLTVSQLLVRALVVDAKSAAVKRVFAIRDAFELIDLSGDSSESLRGLLLQAFVNPNFVTLLEGQRFLSFIFGLNTEFIGAIWAAVKDTLPHCSSRLLDGYGQILYRAWRNSAAAAHARIERDCIQDLMVCAVHARRQAALPRRSAFHVAFALLDVFHTNKKERGVDEMLTRLYDPIIWRSTQVANAIVRANAASLLFAAFPLQDPQALRQEREELLQKQFEVCGRFLEDSSPLVRRIGVEGVCRILSTYWELIPAQTTSTLLGKLIKDLARDKASPDVRVSVFKGLSFILDNPLSRMTMKGLLPHVSASLHDTSRRVRAAFLDMLIAIRPIKNIRFFDVVSVDHLLARLELEDATNATKIVQLLASSFFPLGAAGDEERITRCIELQRNYPLACRHFFMLLLHTDVAVTDAARFIVILANYIVHADSGADEENADVLLDTFEQDGDAERVSDDEKRQLVEVVAILLKAIDEHRSRHKSILRKLGKALVPFVEHLHEVYEGDAVMHDLALLIAATAPAPPKRSEVLARAEEMASLPEQFLPSQAAHYVDWLCACDQLPAVIHMCEHWLTNALGVKHKPKFVAGPKSKGRKGTKAPVLSARDLNAFEKHSNKAALAVFAFRHILEKYAARFASVSDAFSSVRKLLYTAVAQASASVGSVDAHVLADALSLALEVEILAAQLPSNASCADDNGDDGVNTAAMWSMLTQQLRFVTESLLPLYADSSAQAKKKRHKSTISRDDCELITQTVLRGAVVCVRVEPPAPDVAQLLAKTLSAVVTAGIGAALSDVVGQLVAHFATAAGKLEAHAQDASHLARVEAMFDSLFALGPGHESLVADTFLFVFKALRGKFEGVIGAMARRACTTMLQHKKQSSDIDASPTPPAQQTLKIVKKNGALVRQFASQLPPPDADDDTAFVSLQLLNQLVDGVSDLRSRDQHMTAAMLQSHIHRTFTPPAQEKEAEEDEGETKKWGERVLDGAAAVLKRLDEMQSQVLTSA</sequence>
<dbReference type="RefSeq" id="XP_004995057.1">
    <property type="nucleotide sequence ID" value="XM_004995000.1"/>
</dbReference>
<dbReference type="InterPro" id="IPR024741">
    <property type="entry name" value="Condensin2_G2"/>
</dbReference>
<dbReference type="GO" id="GO:0000070">
    <property type="term" value="P:mitotic sister chromatid segregation"/>
    <property type="evidence" value="ECO:0007669"/>
    <property type="project" value="TreeGrafter"/>
</dbReference>
<evidence type="ECO:0000256" key="1">
    <source>
        <dbReference type="SAM" id="MobiDB-lite"/>
    </source>
</evidence>
<reference evidence="2" key="1">
    <citation type="submission" date="2009-08" db="EMBL/GenBank/DDBJ databases">
        <title>Annotation of Salpingoeca rosetta.</title>
        <authorList>
            <consortium name="The Broad Institute Genome Sequencing Platform"/>
            <person name="Russ C."/>
            <person name="Cuomo C."/>
            <person name="Burger G."/>
            <person name="Gray M.W."/>
            <person name="Holland P.W.H."/>
            <person name="King N."/>
            <person name="Lang F.B.F."/>
            <person name="Roger A.J."/>
            <person name="Ruiz-Trillo I."/>
            <person name="Young S.K."/>
            <person name="Zeng Q."/>
            <person name="Gargeya S."/>
            <person name="Alvarado L."/>
            <person name="Berlin A."/>
            <person name="Chapman S.B."/>
            <person name="Chen Z."/>
            <person name="Freedman E."/>
            <person name="Gellesch M."/>
            <person name="Goldberg J."/>
            <person name="Griggs A."/>
            <person name="Gujja S."/>
            <person name="Heilman E."/>
            <person name="Heiman D."/>
            <person name="Howarth C."/>
            <person name="Mehta T."/>
            <person name="Neiman D."/>
            <person name="Pearson M."/>
            <person name="Roberts A."/>
            <person name="Saif S."/>
            <person name="Shea T."/>
            <person name="Shenoy N."/>
            <person name="Sisk P."/>
            <person name="Stolte C."/>
            <person name="Sykes S."/>
            <person name="White J."/>
            <person name="Yandava C."/>
            <person name="Haas B."/>
            <person name="Nusbaum C."/>
            <person name="Birren B."/>
        </authorList>
    </citation>
    <scope>NUCLEOTIDE SEQUENCE [LARGE SCALE GENOMIC DNA]</scope>
    <source>
        <strain evidence="2">ATCC 50818</strain>
    </source>
</reference>
<feature type="compositionally biased region" description="Low complexity" evidence="1">
    <location>
        <begin position="101"/>
        <end position="112"/>
    </location>
</feature>
<feature type="compositionally biased region" description="Low complexity" evidence="1">
    <location>
        <begin position="246"/>
        <end position="280"/>
    </location>
</feature>
<feature type="compositionally biased region" description="Polar residues" evidence="1">
    <location>
        <begin position="317"/>
        <end position="327"/>
    </location>
</feature>
<dbReference type="Pfam" id="PF12422">
    <property type="entry name" value="Condensin2nSMC"/>
    <property type="match status" value="1"/>
</dbReference>
<protein>
    <submittedName>
        <fullName evidence="2">Uncharacterized protein</fullName>
    </submittedName>
</protein>
<feature type="compositionally biased region" description="Basic residues" evidence="1">
    <location>
        <begin position="113"/>
        <end position="140"/>
    </location>
</feature>
<dbReference type="GO" id="GO:0000796">
    <property type="term" value="C:condensin complex"/>
    <property type="evidence" value="ECO:0007669"/>
    <property type="project" value="TreeGrafter"/>
</dbReference>
<dbReference type="OrthoDB" id="10062843at2759"/>
<dbReference type="KEGG" id="sre:PTSG_04158"/>
<dbReference type="GeneID" id="16075636"/>
<gene>
    <name evidence="2" type="ORF">PTSG_04158</name>
</gene>
<name>F2U6S1_SALR5</name>
<proteinExistence type="predicted"/>
<dbReference type="PANTHER" id="PTHR16199">
    <property type="entry name" value="CONDENSIN-2 COMPLEX SUBUNIT G2"/>
    <property type="match status" value="1"/>
</dbReference>
<keyword evidence="3" id="KW-1185">Reference proteome</keyword>
<dbReference type="STRING" id="946362.F2U6S1"/>
<feature type="compositionally biased region" description="Polar residues" evidence="1">
    <location>
        <begin position="90"/>
        <end position="100"/>
    </location>
</feature>
<dbReference type="InterPro" id="IPR011989">
    <property type="entry name" value="ARM-like"/>
</dbReference>
<feature type="compositionally biased region" description="Low complexity" evidence="1">
    <location>
        <begin position="181"/>
        <end position="190"/>
    </location>
</feature>
<feature type="compositionally biased region" description="Polar residues" evidence="1">
    <location>
        <begin position="235"/>
        <end position="245"/>
    </location>
</feature>
<dbReference type="InterPro" id="IPR016024">
    <property type="entry name" value="ARM-type_fold"/>
</dbReference>
<dbReference type="EMBL" id="GL832963">
    <property type="protein sequence ID" value="EGD83553.1"/>
    <property type="molecule type" value="Genomic_DNA"/>
</dbReference>
<accession>F2U6S1</accession>
<dbReference type="Gene3D" id="1.25.10.10">
    <property type="entry name" value="Leucine-rich Repeat Variant"/>
    <property type="match status" value="1"/>
</dbReference>
<feature type="compositionally biased region" description="Low complexity" evidence="1">
    <location>
        <begin position="14"/>
        <end position="25"/>
    </location>
</feature>
<dbReference type="InParanoid" id="F2U6S1"/>
<evidence type="ECO:0000313" key="2">
    <source>
        <dbReference type="EMBL" id="EGD83553.1"/>
    </source>
</evidence>
<evidence type="ECO:0000313" key="3">
    <source>
        <dbReference type="Proteomes" id="UP000007799"/>
    </source>
</evidence>
<dbReference type="eggNOG" id="KOG1949">
    <property type="taxonomic scope" value="Eukaryota"/>
</dbReference>
<feature type="region of interest" description="Disordered" evidence="1">
    <location>
        <begin position="1"/>
        <end position="327"/>
    </location>
</feature>
<dbReference type="Proteomes" id="UP000007799">
    <property type="component" value="Unassembled WGS sequence"/>
</dbReference>
<feature type="compositionally biased region" description="Low complexity" evidence="1">
    <location>
        <begin position="65"/>
        <end position="89"/>
    </location>
</feature>
<feature type="compositionally biased region" description="Basic and acidic residues" evidence="1">
    <location>
        <begin position="293"/>
        <end position="312"/>
    </location>
</feature>
<dbReference type="PANTHER" id="PTHR16199:SF4">
    <property type="entry name" value="CONDENSIN-2 COMPLEX SUBUNIT G2"/>
    <property type="match status" value="1"/>
</dbReference>
<feature type="region of interest" description="Disordered" evidence="1">
    <location>
        <begin position="341"/>
        <end position="370"/>
    </location>
</feature>